<sequence>AIDNPVRETVRVEVALIERIALDWQFLGFQLIYEFLLEIVQEHFSFNIRSLMLHENQSRGEKGDSFR</sequence>
<comment type="caution">
    <text evidence="1">The sequence shown here is derived from an EMBL/GenBank/DDBJ whole genome shotgun (WGS) entry which is preliminary data.</text>
</comment>
<dbReference type="Proteomes" id="UP001328107">
    <property type="component" value="Unassembled WGS sequence"/>
</dbReference>
<name>A0AAN5CWY4_9BILA</name>
<feature type="non-terminal residue" evidence="1">
    <location>
        <position position="1"/>
    </location>
</feature>
<reference evidence="2" key="1">
    <citation type="submission" date="2022-10" db="EMBL/GenBank/DDBJ databases">
        <title>Genome assembly of Pristionchus species.</title>
        <authorList>
            <person name="Yoshida K."/>
            <person name="Sommer R.J."/>
        </authorList>
    </citation>
    <scope>NUCLEOTIDE SEQUENCE [LARGE SCALE GENOMIC DNA]</scope>
    <source>
        <strain evidence="2">RS5460</strain>
    </source>
</reference>
<protein>
    <submittedName>
        <fullName evidence="1">Uncharacterized protein</fullName>
    </submittedName>
</protein>
<accession>A0AAN5CWY4</accession>
<organism evidence="1 2">
    <name type="scientific">Pristionchus mayeri</name>
    <dbReference type="NCBI Taxonomy" id="1317129"/>
    <lineage>
        <taxon>Eukaryota</taxon>
        <taxon>Metazoa</taxon>
        <taxon>Ecdysozoa</taxon>
        <taxon>Nematoda</taxon>
        <taxon>Chromadorea</taxon>
        <taxon>Rhabditida</taxon>
        <taxon>Rhabditina</taxon>
        <taxon>Diplogasteromorpha</taxon>
        <taxon>Diplogasteroidea</taxon>
        <taxon>Neodiplogasteridae</taxon>
        <taxon>Pristionchus</taxon>
    </lineage>
</organism>
<evidence type="ECO:0000313" key="1">
    <source>
        <dbReference type="EMBL" id="GMR52052.1"/>
    </source>
</evidence>
<feature type="non-terminal residue" evidence="1">
    <location>
        <position position="67"/>
    </location>
</feature>
<keyword evidence="2" id="KW-1185">Reference proteome</keyword>
<dbReference type="EMBL" id="BTRK01000005">
    <property type="protein sequence ID" value="GMR52052.1"/>
    <property type="molecule type" value="Genomic_DNA"/>
</dbReference>
<evidence type="ECO:0000313" key="2">
    <source>
        <dbReference type="Proteomes" id="UP001328107"/>
    </source>
</evidence>
<proteinExistence type="predicted"/>
<gene>
    <name evidence="1" type="ORF">PMAYCL1PPCAC_22247</name>
</gene>
<dbReference type="AlphaFoldDB" id="A0AAN5CWY4"/>